<sequence>MVASFGNCFLWMSALVCRIARDSLVKSGDCFKRNLSQVFRRVHLTEYDVRRSR</sequence>
<dbReference type="Proteomes" id="UP000822688">
    <property type="component" value="Chromosome 6"/>
</dbReference>
<comment type="caution">
    <text evidence="2">The sequence shown here is derived from an EMBL/GenBank/DDBJ whole genome shotgun (WGS) entry which is preliminary data.</text>
</comment>
<dbReference type="EMBL" id="CM026427">
    <property type="protein sequence ID" value="KAG0568273.1"/>
    <property type="molecule type" value="Genomic_DNA"/>
</dbReference>
<dbReference type="AlphaFoldDB" id="A0A8T0HA20"/>
<gene>
    <name evidence="2" type="ORF">KC19_6G008300</name>
</gene>
<evidence type="ECO:0000313" key="2">
    <source>
        <dbReference type="EMBL" id="KAG0568273.1"/>
    </source>
</evidence>
<keyword evidence="3" id="KW-1185">Reference proteome</keyword>
<keyword evidence="1" id="KW-0732">Signal</keyword>
<protein>
    <submittedName>
        <fullName evidence="2">Uncharacterized protein</fullName>
    </submittedName>
</protein>
<name>A0A8T0HA20_CERPU</name>
<evidence type="ECO:0000256" key="1">
    <source>
        <dbReference type="SAM" id="SignalP"/>
    </source>
</evidence>
<organism evidence="2 3">
    <name type="scientific">Ceratodon purpureus</name>
    <name type="common">Fire moss</name>
    <name type="synonym">Dicranum purpureum</name>
    <dbReference type="NCBI Taxonomy" id="3225"/>
    <lineage>
        <taxon>Eukaryota</taxon>
        <taxon>Viridiplantae</taxon>
        <taxon>Streptophyta</taxon>
        <taxon>Embryophyta</taxon>
        <taxon>Bryophyta</taxon>
        <taxon>Bryophytina</taxon>
        <taxon>Bryopsida</taxon>
        <taxon>Dicranidae</taxon>
        <taxon>Pseudoditrichales</taxon>
        <taxon>Ditrichaceae</taxon>
        <taxon>Ceratodon</taxon>
    </lineage>
</organism>
<accession>A0A8T0HA20</accession>
<proteinExistence type="predicted"/>
<feature type="chain" id="PRO_5035939375" evidence="1">
    <location>
        <begin position="19"/>
        <end position="53"/>
    </location>
</feature>
<feature type="signal peptide" evidence="1">
    <location>
        <begin position="1"/>
        <end position="18"/>
    </location>
</feature>
<reference evidence="2 3" key="1">
    <citation type="submission" date="2020-06" db="EMBL/GenBank/DDBJ databases">
        <title>WGS assembly of Ceratodon purpureus strain R40.</title>
        <authorList>
            <person name="Carey S.B."/>
            <person name="Jenkins J."/>
            <person name="Shu S."/>
            <person name="Lovell J.T."/>
            <person name="Sreedasyam A."/>
            <person name="Maumus F."/>
            <person name="Tiley G.P."/>
            <person name="Fernandez-Pozo N."/>
            <person name="Barry K."/>
            <person name="Chen C."/>
            <person name="Wang M."/>
            <person name="Lipzen A."/>
            <person name="Daum C."/>
            <person name="Saski C.A."/>
            <person name="Payton A.C."/>
            <person name="Mcbreen J.C."/>
            <person name="Conrad R.E."/>
            <person name="Kollar L.M."/>
            <person name="Olsson S."/>
            <person name="Huttunen S."/>
            <person name="Landis J.B."/>
            <person name="Wickett N.J."/>
            <person name="Johnson M.G."/>
            <person name="Rensing S.A."/>
            <person name="Grimwood J."/>
            <person name="Schmutz J."/>
            <person name="Mcdaniel S.F."/>
        </authorList>
    </citation>
    <scope>NUCLEOTIDE SEQUENCE [LARGE SCALE GENOMIC DNA]</scope>
    <source>
        <strain evidence="2 3">R40</strain>
    </source>
</reference>
<evidence type="ECO:0000313" key="3">
    <source>
        <dbReference type="Proteomes" id="UP000822688"/>
    </source>
</evidence>